<dbReference type="EMBL" id="GBXM01077930">
    <property type="protein sequence ID" value="JAH30647.1"/>
    <property type="molecule type" value="Transcribed_RNA"/>
</dbReference>
<reference evidence="1" key="1">
    <citation type="submission" date="2014-11" db="EMBL/GenBank/DDBJ databases">
        <authorList>
            <person name="Amaro Gonzalez C."/>
        </authorList>
    </citation>
    <scope>NUCLEOTIDE SEQUENCE</scope>
</reference>
<reference evidence="1" key="2">
    <citation type="journal article" date="2015" name="Fish Shellfish Immunol.">
        <title>Early steps in the European eel (Anguilla anguilla)-Vibrio vulnificus interaction in the gills: Role of the RtxA13 toxin.</title>
        <authorList>
            <person name="Callol A."/>
            <person name="Pajuelo D."/>
            <person name="Ebbesson L."/>
            <person name="Teles M."/>
            <person name="MacKenzie S."/>
            <person name="Amaro C."/>
        </authorList>
    </citation>
    <scope>NUCLEOTIDE SEQUENCE</scope>
</reference>
<dbReference type="AlphaFoldDB" id="A0A0E9RP93"/>
<evidence type="ECO:0000313" key="1">
    <source>
        <dbReference type="EMBL" id="JAH30647.1"/>
    </source>
</evidence>
<proteinExistence type="predicted"/>
<name>A0A0E9RP93_ANGAN</name>
<organism evidence="1">
    <name type="scientific">Anguilla anguilla</name>
    <name type="common">European freshwater eel</name>
    <name type="synonym">Muraena anguilla</name>
    <dbReference type="NCBI Taxonomy" id="7936"/>
    <lineage>
        <taxon>Eukaryota</taxon>
        <taxon>Metazoa</taxon>
        <taxon>Chordata</taxon>
        <taxon>Craniata</taxon>
        <taxon>Vertebrata</taxon>
        <taxon>Euteleostomi</taxon>
        <taxon>Actinopterygii</taxon>
        <taxon>Neopterygii</taxon>
        <taxon>Teleostei</taxon>
        <taxon>Anguilliformes</taxon>
        <taxon>Anguillidae</taxon>
        <taxon>Anguilla</taxon>
    </lineage>
</organism>
<accession>A0A0E9RP93</accession>
<protein>
    <submittedName>
        <fullName evidence="1">Uncharacterized protein</fullName>
    </submittedName>
</protein>
<sequence>MNVHINILRGDCSTDLPISSGPGIAGLMMMVKSQRTTH</sequence>